<accession>A0A2K6EU73</accession>
<dbReference type="Pfam" id="PF23135">
    <property type="entry name" value="TRI4_N"/>
    <property type="match status" value="1"/>
</dbReference>
<dbReference type="CDD" id="cd06554">
    <property type="entry name" value="ASCH_ASC-1_like"/>
    <property type="match status" value="1"/>
</dbReference>
<reference evidence="5" key="2">
    <citation type="submission" date="2025-09" db="UniProtKB">
        <authorList>
            <consortium name="Ensembl"/>
        </authorList>
    </citation>
    <scope>IDENTIFICATION</scope>
</reference>
<feature type="domain" description="Activating signal cointegrator 1 third" evidence="3">
    <location>
        <begin position="238"/>
        <end position="291"/>
    </location>
</feature>
<proteinExistence type="predicted"/>
<dbReference type="PANTHER" id="PTHR12963">
    <property type="entry name" value="THYROID RECEPTOR INTERACTING PROTEIN RELATED"/>
    <property type="match status" value="1"/>
</dbReference>
<dbReference type="GO" id="GO:0180022">
    <property type="term" value="C:RQC-trigger complex"/>
    <property type="evidence" value="ECO:0007669"/>
    <property type="project" value="InterPro"/>
</dbReference>
<evidence type="ECO:0000259" key="2">
    <source>
        <dbReference type="Pfam" id="PF06221"/>
    </source>
</evidence>
<evidence type="ECO:0000313" key="6">
    <source>
        <dbReference type="Proteomes" id="UP000233160"/>
    </source>
</evidence>
<dbReference type="GO" id="GO:0072344">
    <property type="term" value="P:rescue of stalled ribosome"/>
    <property type="evidence" value="ECO:0007669"/>
    <property type="project" value="InterPro"/>
</dbReference>
<dbReference type="InterPro" id="IPR015947">
    <property type="entry name" value="PUA-like_sf"/>
</dbReference>
<evidence type="ECO:0000313" key="5">
    <source>
        <dbReference type="Ensembl" id="ENSPCOP00000005280.1"/>
    </source>
</evidence>
<dbReference type="GeneTree" id="ENSGT00390000005300"/>
<dbReference type="InterPro" id="IPR039128">
    <property type="entry name" value="TRIP4-like"/>
</dbReference>
<dbReference type="SUPFAM" id="SSF88697">
    <property type="entry name" value="PUA domain-like"/>
    <property type="match status" value="1"/>
</dbReference>
<dbReference type="InterPro" id="IPR009349">
    <property type="entry name" value="TRIP4/RQT4_C2HC5_Znf"/>
</dbReference>
<dbReference type="PANTHER" id="PTHR12963:SF4">
    <property type="entry name" value="ACTIVATING SIGNAL COINTEGRATOR 1"/>
    <property type="match status" value="1"/>
</dbReference>
<dbReference type="AlphaFoldDB" id="A0A2K6EU73"/>
<name>A0A2K6EU73_PROCO</name>
<sequence length="476" mass="54197">MAVAGAASGEPLVRWCTQQLRKTFSLDVSEEIIQYVLSIESAEEIREYVTDLLQGNEGKKGQFIEELITKWQKNDQELISDPLQQCSKKDEILDGQRSGDQLKRGRRKGRNRQEVSAFAEPDTTAEVKTPFDLAKAQENSNSVKKKTKFVNLYAREGQDRLAVLLPGRHPCDCLGQKHKLINNCLICGRIVCEQEGSGPCLFCGTLVNCFFFILLCFHFERPRQENHLSIRRTQVIDDESDYFASDSNQWLSRLERETLQKREEELRELRHASRLSKKVTIDFAGRKILEEENPLAEYHSRLDETIQAIANGTLNQPLTKLDRSSEDPLGVLVNPNLYQSPPQVSGPLVEGRSWYTPHRGRLWIAATAKKPSPQEVSELQATYRLLRGKDVEFPNDYPSGCLLGCVDLTDCLSQKQFKEQFPDISQESDSPFVFICKNPQEMVVKFPIKGNPKIWKLDSKIHQGAKKGLMKQNKAV</sequence>
<evidence type="ECO:0000256" key="1">
    <source>
        <dbReference type="SAM" id="MobiDB-lite"/>
    </source>
</evidence>
<evidence type="ECO:0000259" key="3">
    <source>
        <dbReference type="Pfam" id="PF23134"/>
    </source>
</evidence>
<keyword evidence="6" id="KW-1185">Reference proteome</keyword>
<dbReference type="GO" id="GO:0008270">
    <property type="term" value="F:zinc ion binding"/>
    <property type="evidence" value="ECO:0007669"/>
    <property type="project" value="InterPro"/>
</dbReference>
<dbReference type="InterPro" id="IPR056993">
    <property type="entry name" value="TRIP4_3rd_dom"/>
</dbReference>
<reference evidence="5" key="1">
    <citation type="submission" date="2025-08" db="UniProtKB">
        <authorList>
            <consortium name="Ensembl"/>
        </authorList>
    </citation>
    <scope>IDENTIFICATION</scope>
</reference>
<dbReference type="GO" id="GO:0005634">
    <property type="term" value="C:nucleus"/>
    <property type="evidence" value="ECO:0007669"/>
    <property type="project" value="InterPro"/>
</dbReference>
<feature type="domain" description="TRIP4/RQT4 C2HC5-type zinc finger" evidence="2">
    <location>
        <begin position="169"/>
        <end position="205"/>
    </location>
</feature>
<evidence type="ECO:0000259" key="4">
    <source>
        <dbReference type="Pfam" id="PF23135"/>
    </source>
</evidence>
<feature type="region of interest" description="Disordered" evidence="1">
    <location>
        <begin position="96"/>
        <end position="117"/>
    </location>
</feature>
<dbReference type="Pfam" id="PF06221">
    <property type="entry name" value="zf-C2HC5"/>
    <property type="match status" value="1"/>
</dbReference>
<protein>
    <submittedName>
        <fullName evidence="5">Thyroid hormone receptor interactor 4</fullName>
    </submittedName>
</protein>
<dbReference type="Proteomes" id="UP000233160">
    <property type="component" value="Unassembled WGS sequence"/>
</dbReference>
<dbReference type="Pfam" id="PF23134">
    <property type="entry name" value="TRIP4_3rd"/>
    <property type="match status" value="1"/>
</dbReference>
<dbReference type="InterPro" id="IPR056994">
    <property type="entry name" value="TRI4_N"/>
</dbReference>
<organism evidence="5 6">
    <name type="scientific">Propithecus coquereli</name>
    <name type="common">Coquerel's sifaka</name>
    <name type="synonym">Propithecus verreauxi coquereli</name>
    <dbReference type="NCBI Taxonomy" id="379532"/>
    <lineage>
        <taxon>Eukaryota</taxon>
        <taxon>Metazoa</taxon>
        <taxon>Chordata</taxon>
        <taxon>Craniata</taxon>
        <taxon>Vertebrata</taxon>
        <taxon>Euteleostomi</taxon>
        <taxon>Mammalia</taxon>
        <taxon>Eutheria</taxon>
        <taxon>Euarchontoglires</taxon>
        <taxon>Primates</taxon>
        <taxon>Strepsirrhini</taxon>
        <taxon>Lemuriformes</taxon>
        <taxon>Indriidae</taxon>
        <taxon>Propithecus</taxon>
    </lineage>
</organism>
<feature type="domain" description="Activating signal cointegrator 1 N-terminal" evidence="4">
    <location>
        <begin position="12"/>
        <end position="72"/>
    </location>
</feature>
<dbReference type="Ensembl" id="ENSPCOT00000015642.1">
    <property type="protein sequence ID" value="ENSPCOP00000005280.1"/>
    <property type="gene ID" value="ENSPCOG00000013484.1"/>
</dbReference>
<gene>
    <name evidence="5" type="primary">TRIP4</name>
</gene>
<dbReference type="OMA" id="MERMEAP"/>